<dbReference type="PANTHER" id="PTHR37096">
    <property type="entry name" value="YALI0E33429P"/>
    <property type="match status" value="1"/>
</dbReference>
<name>A0AAW1Q982_9CHLO</name>
<dbReference type="EMBL" id="JALJOR010000004">
    <property type="protein sequence ID" value="KAK9818027.1"/>
    <property type="molecule type" value="Genomic_DNA"/>
</dbReference>
<evidence type="ECO:0000313" key="1">
    <source>
        <dbReference type="EMBL" id="KAK9818027.1"/>
    </source>
</evidence>
<dbReference type="Proteomes" id="UP001489004">
    <property type="component" value="Unassembled WGS sequence"/>
</dbReference>
<organism evidence="1 2">
    <name type="scientific">[Myrmecia] bisecta</name>
    <dbReference type="NCBI Taxonomy" id="41462"/>
    <lineage>
        <taxon>Eukaryota</taxon>
        <taxon>Viridiplantae</taxon>
        <taxon>Chlorophyta</taxon>
        <taxon>core chlorophytes</taxon>
        <taxon>Trebouxiophyceae</taxon>
        <taxon>Trebouxiales</taxon>
        <taxon>Trebouxiaceae</taxon>
        <taxon>Myrmecia</taxon>
    </lineage>
</organism>
<gene>
    <name evidence="1" type="ORF">WJX72_005907</name>
</gene>
<reference evidence="1 2" key="1">
    <citation type="journal article" date="2024" name="Nat. Commun.">
        <title>Phylogenomics reveals the evolutionary origins of lichenization in chlorophyte algae.</title>
        <authorList>
            <person name="Puginier C."/>
            <person name="Libourel C."/>
            <person name="Otte J."/>
            <person name="Skaloud P."/>
            <person name="Haon M."/>
            <person name="Grisel S."/>
            <person name="Petersen M."/>
            <person name="Berrin J.G."/>
            <person name="Delaux P.M."/>
            <person name="Dal Grande F."/>
            <person name="Keller J."/>
        </authorList>
    </citation>
    <scope>NUCLEOTIDE SEQUENCE [LARGE SCALE GENOMIC DNA]</scope>
    <source>
        <strain evidence="1 2">SAG 2043</strain>
    </source>
</reference>
<dbReference type="InterPro" id="IPR051667">
    <property type="entry name" value="Archaeal_ATPase_domain"/>
</dbReference>
<accession>A0AAW1Q982</accession>
<dbReference type="PANTHER" id="PTHR37096:SF1">
    <property type="entry name" value="AAA+ ATPASE DOMAIN-CONTAINING PROTEIN"/>
    <property type="match status" value="1"/>
</dbReference>
<sequence>MTSDYADINWLEQRVRPTFFNVQVIGDFPKAEARQFYDTLLEAPVSDKDWKQVYEVCGGNAGLLLRAARRDFGGDLQEALHDIIQTLDLPGASDAATQGAGSAALEPQVAAVLTAIRRMEGQTGNVKSKFNTIEGEDDEKVRYRRDKDMQLLRIMGQIGNVRSNLNAIEGDISTAKDAKYDEEGRYRDKQIQLLRMLEQLRHNEKQLRDMQQSLLQRQASAILNGCV</sequence>
<evidence type="ECO:0000313" key="2">
    <source>
        <dbReference type="Proteomes" id="UP001489004"/>
    </source>
</evidence>
<keyword evidence="2" id="KW-1185">Reference proteome</keyword>
<comment type="caution">
    <text evidence="1">The sequence shown here is derived from an EMBL/GenBank/DDBJ whole genome shotgun (WGS) entry which is preliminary data.</text>
</comment>
<dbReference type="AlphaFoldDB" id="A0AAW1Q982"/>
<proteinExistence type="predicted"/>
<protein>
    <submittedName>
        <fullName evidence="1">Uncharacterized protein</fullName>
    </submittedName>
</protein>